<dbReference type="InterPro" id="IPR000757">
    <property type="entry name" value="Beta-glucanase-like"/>
</dbReference>
<dbReference type="PANTHER" id="PTHR10963">
    <property type="entry name" value="GLYCOSYL HYDROLASE-RELATED"/>
    <property type="match status" value="1"/>
</dbReference>
<name>A0A5C7FLH0_9BACT</name>
<comment type="similarity">
    <text evidence="1">Belongs to the glycosyl hydrolase 16 family.</text>
</comment>
<dbReference type="InterPro" id="IPR013320">
    <property type="entry name" value="ConA-like_dom_sf"/>
</dbReference>
<dbReference type="InterPro" id="IPR050546">
    <property type="entry name" value="Glycosyl_Hydrlase_16"/>
</dbReference>
<feature type="domain" description="GH16" evidence="2">
    <location>
        <begin position="32"/>
        <end position="267"/>
    </location>
</feature>
<dbReference type="Proteomes" id="UP000321907">
    <property type="component" value="Unassembled WGS sequence"/>
</dbReference>
<dbReference type="OrthoDB" id="9809583at2"/>
<dbReference type="GO" id="GO:0005975">
    <property type="term" value="P:carbohydrate metabolic process"/>
    <property type="evidence" value="ECO:0007669"/>
    <property type="project" value="InterPro"/>
</dbReference>
<dbReference type="EMBL" id="VOXD01000005">
    <property type="protein sequence ID" value="TXF90851.1"/>
    <property type="molecule type" value="Genomic_DNA"/>
</dbReference>
<reference evidence="3 4" key="1">
    <citation type="submission" date="2019-08" db="EMBL/GenBank/DDBJ databases">
        <title>Lewinella sp. strain SSH13 Genome sequencing and assembly.</title>
        <authorList>
            <person name="Kim I."/>
        </authorList>
    </citation>
    <scope>NUCLEOTIDE SEQUENCE [LARGE SCALE GENOMIC DNA]</scope>
    <source>
        <strain evidence="3 4">SSH13</strain>
    </source>
</reference>
<comment type="caution">
    <text evidence="3">The sequence shown here is derived from an EMBL/GenBank/DDBJ whole genome shotgun (WGS) entry which is preliminary data.</text>
</comment>
<proteinExistence type="inferred from homology"/>
<protein>
    <submittedName>
        <fullName evidence="3">Glycoside hydrolase family 16 protein</fullName>
    </submittedName>
</protein>
<evidence type="ECO:0000259" key="2">
    <source>
        <dbReference type="PROSITE" id="PS51762"/>
    </source>
</evidence>
<keyword evidence="4" id="KW-1185">Reference proteome</keyword>
<dbReference type="AlphaFoldDB" id="A0A5C7FLH0"/>
<dbReference type="PANTHER" id="PTHR10963:SF55">
    <property type="entry name" value="GLYCOSIDE HYDROLASE FAMILY 16 PROTEIN"/>
    <property type="match status" value="1"/>
</dbReference>
<gene>
    <name evidence="3" type="ORF">FUA23_04630</name>
</gene>
<dbReference type="SUPFAM" id="SSF49899">
    <property type="entry name" value="Concanavalin A-like lectins/glucanases"/>
    <property type="match status" value="1"/>
</dbReference>
<evidence type="ECO:0000313" key="4">
    <source>
        <dbReference type="Proteomes" id="UP000321907"/>
    </source>
</evidence>
<accession>A0A5C7FLH0</accession>
<organism evidence="3 4">
    <name type="scientific">Neolewinella aurantiaca</name>
    <dbReference type="NCBI Taxonomy" id="2602767"/>
    <lineage>
        <taxon>Bacteria</taxon>
        <taxon>Pseudomonadati</taxon>
        <taxon>Bacteroidota</taxon>
        <taxon>Saprospiria</taxon>
        <taxon>Saprospirales</taxon>
        <taxon>Lewinellaceae</taxon>
        <taxon>Neolewinella</taxon>
    </lineage>
</organism>
<dbReference type="CDD" id="cd08023">
    <property type="entry name" value="GH16_laminarinase_like"/>
    <property type="match status" value="1"/>
</dbReference>
<evidence type="ECO:0000313" key="3">
    <source>
        <dbReference type="EMBL" id="TXF90851.1"/>
    </source>
</evidence>
<evidence type="ECO:0000256" key="1">
    <source>
        <dbReference type="ARBA" id="ARBA00006865"/>
    </source>
</evidence>
<dbReference type="Pfam" id="PF00722">
    <property type="entry name" value="Glyco_hydro_16"/>
    <property type="match status" value="1"/>
</dbReference>
<dbReference type="Gene3D" id="2.60.120.200">
    <property type="match status" value="1"/>
</dbReference>
<sequence length="267" mass="30395">MLSGIIFVLFNLSSCNKWLGKGQNNLELVWADEFKGQEPPNEDKWTYDIGTGSQGWGNDEKEYYTDRAKNVRLLGGKLIIEAHKEQYKGSEYTSARLVSRGKQSWGPGHRIAIRAKLPSGRGTWPAIWMLADNLTEVGWPMGGEIDIMEHVGYSPDSLFGTVHTQAFNHILGTQDGGSTTAKDLETNFHIYSIDWYADHIDFQLDGRTYHTFHKRENATVEQWPFDTPQHLLLNLAVGGSWGGRKGIDDTIWPQRMVVDWVRVYQHK</sequence>
<dbReference type="GO" id="GO:0004553">
    <property type="term" value="F:hydrolase activity, hydrolyzing O-glycosyl compounds"/>
    <property type="evidence" value="ECO:0007669"/>
    <property type="project" value="InterPro"/>
</dbReference>
<dbReference type="PROSITE" id="PS51762">
    <property type="entry name" value="GH16_2"/>
    <property type="match status" value="1"/>
</dbReference>
<keyword evidence="3" id="KW-0378">Hydrolase</keyword>